<comment type="caution">
    <text evidence="1">The sequence shown here is derived from an EMBL/GenBank/DDBJ whole genome shotgun (WGS) entry which is preliminary data.</text>
</comment>
<accession>A0A2U0U310</accession>
<dbReference type="Proteomes" id="UP000245870">
    <property type="component" value="Unassembled WGS sequence"/>
</dbReference>
<protein>
    <submittedName>
        <fullName evidence="1">Uncharacterized protein</fullName>
    </submittedName>
</protein>
<sequence>MYLHKRTKHYIQTPNIQLFHVYLMLFRIDFYIVIIVNVLKISSIIIPQFICFSLLLHVVFI</sequence>
<evidence type="ECO:0000313" key="2">
    <source>
        <dbReference type="Proteomes" id="UP000245870"/>
    </source>
</evidence>
<dbReference type="AlphaFoldDB" id="A0A2U0U310"/>
<organism evidence="1 2">
    <name type="scientific">Hallella colorans</name>
    <dbReference type="NCBI Taxonomy" id="1703337"/>
    <lineage>
        <taxon>Bacteria</taxon>
        <taxon>Pseudomonadati</taxon>
        <taxon>Bacteroidota</taxon>
        <taxon>Bacteroidia</taxon>
        <taxon>Bacteroidales</taxon>
        <taxon>Prevotellaceae</taxon>
        <taxon>Hallella</taxon>
    </lineage>
</organism>
<gene>
    <name evidence="1" type="ORF">C7379_1163</name>
</gene>
<keyword evidence="2" id="KW-1185">Reference proteome</keyword>
<evidence type="ECO:0000313" key="1">
    <source>
        <dbReference type="EMBL" id="PVX51098.1"/>
    </source>
</evidence>
<name>A0A2U0U310_9BACT</name>
<proteinExistence type="predicted"/>
<reference evidence="1 2" key="1">
    <citation type="submission" date="2018-05" db="EMBL/GenBank/DDBJ databases">
        <title>Genomic Encyclopedia of Type Strains, Phase IV (KMG-IV): sequencing the most valuable type-strain genomes for metagenomic binning, comparative biology and taxonomic classification.</title>
        <authorList>
            <person name="Goeker M."/>
        </authorList>
    </citation>
    <scope>NUCLEOTIDE SEQUENCE [LARGE SCALE GENOMIC DNA]</scope>
    <source>
        <strain evidence="1 2">DSM 100333</strain>
    </source>
</reference>
<dbReference type="EMBL" id="QENY01000016">
    <property type="protein sequence ID" value="PVX51098.1"/>
    <property type="molecule type" value="Genomic_DNA"/>
</dbReference>